<gene>
    <name evidence="1" type="ORF">MLD63_09055</name>
</gene>
<reference evidence="1 2" key="1">
    <citation type="submission" date="2022-03" db="EMBL/GenBank/DDBJ databases">
        <authorList>
            <person name="He Y."/>
        </authorList>
    </citation>
    <scope>NUCLEOTIDE SEQUENCE [LARGE SCALE GENOMIC DNA]</scope>
    <source>
        <strain evidence="1 2">TK19116</strain>
    </source>
</reference>
<dbReference type="RefSeq" id="WP_255329596.1">
    <property type="nucleotide sequence ID" value="NZ_JAKZEU010000003.1"/>
</dbReference>
<name>A0ABT1MQJ1_9RHOB</name>
<comment type="caution">
    <text evidence="1">The sequence shown here is derived from an EMBL/GenBank/DDBJ whole genome shotgun (WGS) entry which is preliminary data.</text>
</comment>
<dbReference type="EMBL" id="JAKZEU010000003">
    <property type="protein sequence ID" value="MCQ0970570.1"/>
    <property type="molecule type" value="Genomic_DNA"/>
</dbReference>
<organism evidence="1 2">
    <name type="scientific">Paracoccus albicereus</name>
    <dbReference type="NCBI Taxonomy" id="2922394"/>
    <lineage>
        <taxon>Bacteria</taxon>
        <taxon>Pseudomonadati</taxon>
        <taxon>Pseudomonadota</taxon>
        <taxon>Alphaproteobacteria</taxon>
        <taxon>Rhodobacterales</taxon>
        <taxon>Paracoccaceae</taxon>
        <taxon>Paracoccus</taxon>
    </lineage>
</organism>
<keyword evidence="2" id="KW-1185">Reference proteome</keyword>
<proteinExistence type="predicted"/>
<evidence type="ECO:0000313" key="2">
    <source>
        <dbReference type="Proteomes" id="UP001203945"/>
    </source>
</evidence>
<accession>A0ABT1MQJ1</accession>
<sequence>MEENWEPYLRERFIDPGYTHAKIHQDLFSLDQQIYLTPNFDEIFENFVISETGGQVTVKRYSDSSVHNFLRDDRQHIIKVHGSVNHPEELIFTHHDYARARVKHSAFYSVLDACLLSHTFFIVGCGVSDPDLALLMENHRFNFPLSRPHYLVTSSRISPDMTQSLKSNRNLKCLTYNSREGHKELNESIEELAEMLDVARSLPTGA</sequence>
<evidence type="ECO:0000313" key="1">
    <source>
        <dbReference type="EMBL" id="MCQ0970570.1"/>
    </source>
</evidence>
<dbReference type="Proteomes" id="UP001203945">
    <property type="component" value="Unassembled WGS sequence"/>
</dbReference>
<protein>
    <submittedName>
        <fullName evidence="1">SIR2 family protein</fullName>
    </submittedName>
</protein>
<dbReference type="Pfam" id="PF13289">
    <property type="entry name" value="SIR2_2"/>
    <property type="match status" value="1"/>
</dbReference>